<evidence type="ECO:0000256" key="3">
    <source>
        <dbReference type="ARBA" id="ARBA00023098"/>
    </source>
</evidence>
<gene>
    <name evidence="6" type="ORF">O4U47_02025</name>
</gene>
<evidence type="ECO:0000313" key="6">
    <source>
        <dbReference type="EMBL" id="MDA2803276.1"/>
    </source>
</evidence>
<keyword evidence="2" id="KW-0442">Lipid degradation</keyword>
<name>A0ABT4TF74_9ACTN</name>
<dbReference type="InterPro" id="IPR029058">
    <property type="entry name" value="AB_hydrolase_fold"/>
</dbReference>
<feature type="chain" id="PRO_5047451831" description="Lipase" evidence="5">
    <location>
        <begin position="31"/>
        <end position="423"/>
    </location>
</feature>
<feature type="region of interest" description="Disordered" evidence="4">
    <location>
        <begin position="31"/>
        <end position="55"/>
    </location>
</feature>
<dbReference type="Gene3D" id="3.40.50.1820">
    <property type="entry name" value="alpha/beta hydrolase"/>
    <property type="match status" value="1"/>
</dbReference>
<organism evidence="6 7">
    <name type="scientific">Nocardiopsis suaedae</name>
    <dbReference type="NCBI Taxonomy" id="3018444"/>
    <lineage>
        <taxon>Bacteria</taxon>
        <taxon>Bacillati</taxon>
        <taxon>Actinomycetota</taxon>
        <taxon>Actinomycetes</taxon>
        <taxon>Streptosporangiales</taxon>
        <taxon>Nocardiopsidaceae</taxon>
        <taxon>Nocardiopsis</taxon>
    </lineage>
</organism>
<evidence type="ECO:0000256" key="1">
    <source>
        <dbReference type="ARBA" id="ARBA00022801"/>
    </source>
</evidence>
<dbReference type="PANTHER" id="PTHR10272:SF0">
    <property type="entry name" value="PLATELET-ACTIVATING FACTOR ACETYLHYDROLASE"/>
    <property type="match status" value="1"/>
</dbReference>
<dbReference type="SUPFAM" id="SSF53474">
    <property type="entry name" value="alpha/beta-Hydrolases"/>
    <property type="match status" value="1"/>
</dbReference>
<dbReference type="Pfam" id="PF03403">
    <property type="entry name" value="PAF-AH_p_II"/>
    <property type="match status" value="1"/>
</dbReference>
<sequence>MDSPSTPRYAGAVAAGAVAALTALPAAAVAAPSEPPAPETVTFDLPDPTGPYDVGTTELRLVDEDRTTPWTDDVRELAVSVWYPAEHRPGDEPAPYADQRVGDLFTEYQVGRRFAGVDWESAAGSAVPGARADRSAGRLPVVLYSPGAAVPRVFGTSMAEDLASHGYAVVTVDHTGEAPVRFPDGRFDDGDRHWEDEPNVITGFTAARVPDTRFVLDSVEDATRKGWTDADGRRLPHGLAKALDPSTAGMFGMSLGGATTVHGMGADERIGAGIDMDGSVDFTSDPEFAERFPTADEGLDRPFMFMGGSRVRDGEVLPNTHRTFEDWGRLWDNSTGWKRDVHFAEARHFSFTDFQVVMPQVAEGLGLSEEQVEGAIGTTDDPQRLHASQRAYVRAFFDHHLRGERRPVLDADSPGHPDARLVG</sequence>
<reference evidence="6" key="1">
    <citation type="submission" date="2023-01" db="EMBL/GenBank/DDBJ databases">
        <title>Draft genome sequence of Nocardiopsis sp. LSu2-4 isolated from halophytes.</title>
        <authorList>
            <person name="Duangmal K."/>
            <person name="Chantavorakit T."/>
        </authorList>
    </citation>
    <scope>NUCLEOTIDE SEQUENCE</scope>
    <source>
        <strain evidence="6">LSu2-4</strain>
    </source>
</reference>
<evidence type="ECO:0000256" key="2">
    <source>
        <dbReference type="ARBA" id="ARBA00022963"/>
    </source>
</evidence>
<keyword evidence="3" id="KW-0443">Lipid metabolism</keyword>
<keyword evidence="5" id="KW-0732">Signal</keyword>
<comment type="caution">
    <text evidence="6">The sequence shown here is derived from an EMBL/GenBank/DDBJ whole genome shotgun (WGS) entry which is preliminary data.</text>
</comment>
<keyword evidence="1" id="KW-0378">Hydrolase</keyword>
<dbReference type="PANTHER" id="PTHR10272">
    <property type="entry name" value="PLATELET-ACTIVATING FACTOR ACETYLHYDROLASE"/>
    <property type="match status" value="1"/>
</dbReference>
<dbReference type="Proteomes" id="UP001165685">
    <property type="component" value="Unassembled WGS sequence"/>
</dbReference>
<accession>A0ABT4TF74</accession>
<feature type="signal peptide" evidence="5">
    <location>
        <begin position="1"/>
        <end position="30"/>
    </location>
</feature>
<evidence type="ECO:0000313" key="7">
    <source>
        <dbReference type="Proteomes" id="UP001165685"/>
    </source>
</evidence>
<evidence type="ECO:0000256" key="4">
    <source>
        <dbReference type="SAM" id="MobiDB-lite"/>
    </source>
</evidence>
<keyword evidence="7" id="KW-1185">Reference proteome</keyword>
<proteinExistence type="predicted"/>
<evidence type="ECO:0000256" key="5">
    <source>
        <dbReference type="SAM" id="SignalP"/>
    </source>
</evidence>
<dbReference type="RefSeq" id="WP_270675578.1">
    <property type="nucleotide sequence ID" value="NZ_JAQFWP010000002.1"/>
</dbReference>
<evidence type="ECO:0008006" key="8">
    <source>
        <dbReference type="Google" id="ProtNLM"/>
    </source>
</evidence>
<dbReference type="EMBL" id="JAQFWP010000002">
    <property type="protein sequence ID" value="MDA2803276.1"/>
    <property type="molecule type" value="Genomic_DNA"/>
</dbReference>
<protein>
    <recommendedName>
        <fullName evidence="8">Lipase</fullName>
    </recommendedName>
</protein>